<dbReference type="OrthoDB" id="10038545at2759"/>
<dbReference type="SUPFAM" id="SSF50494">
    <property type="entry name" value="Trypsin-like serine proteases"/>
    <property type="match status" value="1"/>
</dbReference>
<dbReference type="InterPro" id="IPR009003">
    <property type="entry name" value="Peptidase_S1_PA"/>
</dbReference>
<name>A0A9U8E702_BIOGL</name>
<evidence type="ECO:0000313" key="2">
    <source>
        <dbReference type="RefSeq" id="XP_013075336.2"/>
    </source>
</evidence>
<evidence type="ECO:0000313" key="1">
    <source>
        <dbReference type="Proteomes" id="UP001165740"/>
    </source>
</evidence>
<organism evidence="1 2">
    <name type="scientific">Biomphalaria glabrata</name>
    <name type="common">Bloodfluke planorb</name>
    <name type="synonym">Freshwater snail</name>
    <dbReference type="NCBI Taxonomy" id="6526"/>
    <lineage>
        <taxon>Eukaryota</taxon>
        <taxon>Metazoa</taxon>
        <taxon>Spiralia</taxon>
        <taxon>Lophotrochozoa</taxon>
        <taxon>Mollusca</taxon>
        <taxon>Gastropoda</taxon>
        <taxon>Heterobranchia</taxon>
        <taxon>Euthyneura</taxon>
        <taxon>Panpulmonata</taxon>
        <taxon>Hygrophila</taxon>
        <taxon>Lymnaeoidea</taxon>
        <taxon>Planorbidae</taxon>
        <taxon>Biomphalaria</taxon>
    </lineage>
</organism>
<protein>
    <submittedName>
        <fullName evidence="2">Uncharacterized protein LOC106061681 isoform X1</fullName>
    </submittedName>
</protein>
<dbReference type="RefSeq" id="XP_013075336.2">
    <property type="nucleotide sequence ID" value="XM_013219882.2"/>
</dbReference>
<dbReference type="KEGG" id="bgt:106061681"/>
<dbReference type="GeneID" id="106061681"/>
<keyword evidence="1" id="KW-1185">Reference proteome</keyword>
<dbReference type="Proteomes" id="UP001165740">
    <property type="component" value="Chromosome 16"/>
</dbReference>
<sequence length="403" mass="46375">MTEQDFIHKRFSLAVRQFSKFFKISLSKMFVHFFHLIKRFAFKFLNLIFSIPKYMRYQPKVMDWNTLHVYGQHECLMIEDTKADLHKHYVGCTKNPDHRQFILFKQFSLKHLPEGYRGDNDLFDLIVFTGNLTVRVDVKMTSPHRPDVWPGTSHPYPFYDLRGKTNMRLGSGRVSVLKFINGSGSDGYGNDINIDGHKYSTAYQSCPCEKCQNSGSASQVWYEIVAKTATHVVFDTIEASHTTCKLFYDDHDSPVVVLDKFQVYGASVEDDQCDMKYVTCDNELGEKLFNLVKRFFELSRKLYLKYKKRSDNTLCFIVSHPHGTTKQVSIGHWVDNRKVRDYNKSYNKTQLKYTTCTCPGSSGANVSCVGVSNIHFHSGAHLKGLNVSCAGFCSKRDMKIPPE</sequence>
<proteinExistence type="predicted"/>
<gene>
    <name evidence="2" type="primary">LOC106061681</name>
</gene>
<reference evidence="2" key="1">
    <citation type="submission" date="2025-08" db="UniProtKB">
        <authorList>
            <consortium name="RefSeq"/>
        </authorList>
    </citation>
    <scope>IDENTIFICATION</scope>
</reference>
<dbReference type="AlphaFoldDB" id="A0A9U8E702"/>
<accession>A0A9U8E702</accession>